<reference evidence="1" key="1">
    <citation type="submission" date="2022-04" db="EMBL/GenBank/DDBJ databases">
        <title>Chromosome-scale genome assembly of Holotrichia oblita Faldermann.</title>
        <authorList>
            <person name="Rongchong L."/>
        </authorList>
    </citation>
    <scope>NUCLEOTIDE SEQUENCE</scope>
    <source>
        <strain evidence="1">81SQS9</strain>
    </source>
</reference>
<organism evidence="1 2">
    <name type="scientific">Holotrichia oblita</name>
    <name type="common">Chafer beetle</name>
    <dbReference type="NCBI Taxonomy" id="644536"/>
    <lineage>
        <taxon>Eukaryota</taxon>
        <taxon>Metazoa</taxon>
        <taxon>Ecdysozoa</taxon>
        <taxon>Arthropoda</taxon>
        <taxon>Hexapoda</taxon>
        <taxon>Insecta</taxon>
        <taxon>Pterygota</taxon>
        <taxon>Neoptera</taxon>
        <taxon>Endopterygota</taxon>
        <taxon>Coleoptera</taxon>
        <taxon>Polyphaga</taxon>
        <taxon>Scarabaeiformia</taxon>
        <taxon>Scarabaeidae</taxon>
        <taxon>Melolonthinae</taxon>
        <taxon>Holotrichia</taxon>
    </lineage>
</organism>
<dbReference type="EMBL" id="CM043018">
    <property type="protein sequence ID" value="KAI4462794.1"/>
    <property type="molecule type" value="Genomic_DNA"/>
</dbReference>
<protein>
    <submittedName>
        <fullName evidence="1">Dynein axonemal heavy chain 7-related</fullName>
    </submittedName>
</protein>
<sequence>MTALKGKPAPSGYPFEAVQTYVMNPKSITMGQLYGEFDLQTHEWTDGILPSLVRIGVSAPESDKRWYVFDGPVDAVWIENMNTVLDDNKKLCLSSGEIIKLRDTMTMMFEVADLAVASPATVSRCGMVYLEPGVLGLEPYVNCWIKRLPPVANLLIPWVVFSLTWTIGCTCDHDGREIFSNWLRQTMLDNCHDPQFPEIGLVYDYRLHDGGFTDQTDDGEPKAPNWHNWMERVEETKITVDMKYSDIEVPTIHNVRNSELIGTLLMNEDNVLCVGPTGTGKTLTVIGKLAKNMHKKFICDFITFSARTSANQTQDLIDSKLDRRRRGVFGPPVLKRQVFFIDDFNMPALEVYGAQPPIELIRQWMDFKGWYDRKNIGEFRTIIDVNFVAAMGPPGGGRNPVTARLLRHFHYLAFTELDEPSKQKIFGTILQFWIDRTQDLAEFFQPLLLATLEVYVTIVRELLPTPAKTHYTFNLRDLSKVFQGMLMVEPETLSDVDEIIRLWYHECCRVYQDRLINDADRHWFDGILKAKINVEFKRNPELALGEQVILFGDFLDPNTDIRRYVHITDMNKIKCESFLEDLNSILNSGDVPNVYQPDELDKIYQNMKGVVQELGLTATKSNLFAVFQKQVRSNLHTVISMSPIGDIFRARLRQFPALVNCCTIDWFSAWPDSALQYFIITPILPDLKIFVGLGKLQSTAEEVKILQADLESMKPALEEAAKEANEMIVQIAADTELAEEVKMAVEKEETEATKKAMETQDIAADAQRDLDAALPALEAAERSLQTLNKNDITEVRAMKRPPTGVIYVIESICIVKGVKPKILAGAKPGQKILDYWEPGRQMLADPAQFLASLVNFDKDSLSEDMINKLKKYVDDPLYQPEKILKVKLFTFII</sequence>
<accession>A0ACB9T7N5</accession>
<keyword evidence="2" id="KW-1185">Reference proteome</keyword>
<proteinExistence type="predicted"/>
<comment type="caution">
    <text evidence="1">The sequence shown here is derived from an EMBL/GenBank/DDBJ whole genome shotgun (WGS) entry which is preliminary data.</text>
</comment>
<gene>
    <name evidence="1" type="ORF">MML48_4g00008054</name>
</gene>
<evidence type="ECO:0000313" key="2">
    <source>
        <dbReference type="Proteomes" id="UP001056778"/>
    </source>
</evidence>
<evidence type="ECO:0000313" key="1">
    <source>
        <dbReference type="EMBL" id="KAI4462794.1"/>
    </source>
</evidence>
<name>A0ACB9T7N5_HOLOL</name>
<dbReference type="Proteomes" id="UP001056778">
    <property type="component" value="Chromosome 4"/>
</dbReference>